<evidence type="ECO:0000256" key="1">
    <source>
        <dbReference type="SAM" id="MobiDB-lite"/>
    </source>
</evidence>
<protein>
    <submittedName>
        <fullName evidence="2">Uncharacterized protein</fullName>
    </submittedName>
</protein>
<proteinExistence type="predicted"/>
<accession>A0A835EMG5</accession>
<dbReference type="AlphaFoldDB" id="A0A835EMG5"/>
<feature type="region of interest" description="Disordered" evidence="1">
    <location>
        <begin position="25"/>
        <end position="88"/>
    </location>
</feature>
<dbReference type="Proteomes" id="UP000636709">
    <property type="component" value="Unassembled WGS sequence"/>
</dbReference>
<keyword evidence="3" id="KW-1185">Reference proteome</keyword>
<evidence type="ECO:0000313" key="3">
    <source>
        <dbReference type="Proteomes" id="UP000636709"/>
    </source>
</evidence>
<gene>
    <name evidence="2" type="ORF">HU200_034147</name>
</gene>
<name>A0A835EMG5_9POAL</name>
<dbReference type="EMBL" id="JACEFO010001825">
    <property type="protein sequence ID" value="KAF8700790.1"/>
    <property type="molecule type" value="Genomic_DNA"/>
</dbReference>
<comment type="caution">
    <text evidence="2">The sequence shown here is derived from an EMBL/GenBank/DDBJ whole genome shotgun (WGS) entry which is preliminary data.</text>
</comment>
<organism evidence="2 3">
    <name type="scientific">Digitaria exilis</name>
    <dbReference type="NCBI Taxonomy" id="1010633"/>
    <lineage>
        <taxon>Eukaryota</taxon>
        <taxon>Viridiplantae</taxon>
        <taxon>Streptophyta</taxon>
        <taxon>Embryophyta</taxon>
        <taxon>Tracheophyta</taxon>
        <taxon>Spermatophyta</taxon>
        <taxon>Magnoliopsida</taxon>
        <taxon>Liliopsida</taxon>
        <taxon>Poales</taxon>
        <taxon>Poaceae</taxon>
        <taxon>PACMAD clade</taxon>
        <taxon>Panicoideae</taxon>
        <taxon>Panicodae</taxon>
        <taxon>Paniceae</taxon>
        <taxon>Anthephorinae</taxon>
        <taxon>Digitaria</taxon>
    </lineage>
</organism>
<reference evidence="2" key="1">
    <citation type="submission" date="2020-07" db="EMBL/GenBank/DDBJ databases">
        <title>Genome sequence and genetic diversity analysis of an under-domesticated orphan crop, white fonio (Digitaria exilis).</title>
        <authorList>
            <person name="Bennetzen J.L."/>
            <person name="Chen S."/>
            <person name="Ma X."/>
            <person name="Wang X."/>
            <person name="Yssel A.E.J."/>
            <person name="Chaluvadi S.R."/>
            <person name="Johnson M."/>
            <person name="Gangashetty P."/>
            <person name="Hamidou F."/>
            <person name="Sanogo M.D."/>
            <person name="Zwaenepoel A."/>
            <person name="Wallace J."/>
            <person name="Van De Peer Y."/>
            <person name="Van Deynze A."/>
        </authorList>
    </citation>
    <scope>NUCLEOTIDE SEQUENCE</scope>
    <source>
        <tissue evidence="2">Leaves</tissue>
    </source>
</reference>
<sequence>MLLPHCSSACNYTALSSLPRASATAGGSWWRRWPEEQLPRSTRHAGSPAGGRRGALHGASAQVPPGPGGARGGGHDRTTLRQRHGPSQSQRLYLHLLILLPHSSSLST</sequence>
<evidence type="ECO:0000313" key="2">
    <source>
        <dbReference type="EMBL" id="KAF8700790.1"/>
    </source>
</evidence>